<gene>
    <name evidence="2" type="ORF">DS031_05815</name>
</gene>
<keyword evidence="1" id="KW-1133">Transmembrane helix</keyword>
<dbReference type="PANTHER" id="PTHR39165:SF1">
    <property type="entry name" value="DUF456 DOMAIN-CONTAINING PROTEIN"/>
    <property type="match status" value="1"/>
</dbReference>
<keyword evidence="1" id="KW-0472">Membrane</keyword>
<feature type="transmembrane region" description="Helical" evidence="1">
    <location>
        <begin position="12"/>
        <end position="41"/>
    </location>
</feature>
<protein>
    <submittedName>
        <fullName evidence="2">DUF456 domain-containing protein</fullName>
    </submittedName>
</protein>
<dbReference type="PANTHER" id="PTHR39165">
    <property type="entry name" value="IG HYPOTHETICAL 17883"/>
    <property type="match status" value="1"/>
</dbReference>
<keyword evidence="1" id="KW-0812">Transmembrane</keyword>
<organism evidence="2 3">
    <name type="scientific">Bacillus taeanensis</name>
    <dbReference type="NCBI Taxonomy" id="273032"/>
    <lineage>
        <taxon>Bacteria</taxon>
        <taxon>Bacillati</taxon>
        <taxon>Bacillota</taxon>
        <taxon>Bacilli</taxon>
        <taxon>Bacillales</taxon>
        <taxon>Bacillaceae</taxon>
        <taxon>Bacillus</taxon>
    </lineage>
</organism>
<dbReference type="AlphaFoldDB" id="A0A366Y2V7"/>
<evidence type="ECO:0000313" key="3">
    <source>
        <dbReference type="Proteomes" id="UP000253314"/>
    </source>
</evidence>
<dbReference type="Pfam" id="PF04306">
    <property type="entry name" value="DUF456"/>
    <property type="match status" value="1"/>
</dbReference>
<evidence type="ECO:0000313" key="2">
    <source>
        <dbReference type="EMBL" id="RBW70541.1"/>
    </source>
</evidence>
<dbReference type="EMBL" id="QOCW01000004">
    <property type="protein sequence ID" value="RBW70541.1"/>
    <property type="molecule type" value="Genomic_DNA"/>
</dbReference>
<proteinExistence type="predicted"/>
<dbReference type="OrthoDB" id="9808460at2"/>
<comment type="caution">
    <text evidence="2">The sequence shown here is derived from an EMBL/GenBank/DDBJ whole genome shotgun (WGS) entry which is preliminary data.</text>
</comment>
<dbReference type="RefSeq" id="WP_113804993.1">
    <property type="nucleotide sequence ID" value="NZ_QOCW01000004.1"/>
</dbReference>
<dbReference type="InterPro" id="IPR007403">
    <property type="entry name" value="DUF456"/>
</dbReference>
<feature type="transmembrane region" description="Helical" evidence="1">
    <location>
        <begin position="134"/>
        <end position="157"/>
    </location>
</feature>
<evidence type="ECO:0000256" key="1">
    <source>
        <dbReference type="SAM" id="Phobius"/>
    </source>
</evidence>
<sequence length="159" mass="17433">MNILYWSIIMLMFTVAFIGLIYPIIPSVLFIVLGFILYGVFFTFESFTFLFWVIQGIFLLLLLSADYISNVYGIKRRGGSKAAVWGSTLGLLIGPFVLSLFGVIIGPFLGAVIGEKVFGKKTLKEAVKVGVGSLFAFLSSTAAKTVIQAIMIGYFFITV</sequence>
<dbReference type="Proteomes" id="UP000253314">
    <property type="component" value="Unassembled WGS sequence"/>
</dbReference>
<reference evidence="2 3" key="1">
    <citation type="submission" date="2018-07" db="EMBL/GenBank/DDBJ databases">
        <title>Lottiidibacillus patelloidae gen. nov., sp. nov., isolated from the intestinal tract of a marine limpet and the reclassification of B. taeanensis BH030017T, B. algicola KMM 3737T and B. hwajinpoensis SW-72T as genus Lottiidibacillus.</title>
        <authorList>
            <person name="Liu R."/>
            <person name="Huang Z."/>
        </authorList>
    </citation>
    <scope>NUCLEOTIDE SEQUENCE [LARGE SCALE GENOMIC DNA]</scope>
    <source>
        <strain evidence="2 3">BH030017</strain>
    </source>
</reference>
<accession>A0A366Y2V7</accession>
<name>A0A366Y2V7_9BACI</name>
<keyword evidence="3" id="KW-1185">Reference proteome</keyword>
<feature type="transmembrane region" description="Helical" evidence="1">
    <location>
        <begin position="47"/>
        <end position="68"/>
    </location>
</feature>
<feature type="transmembrane region" description="Helical" evidence="1">
    <location>
        <begin position="89"/>
        <end position="114"/>
    </location>
</feature>